<comment type="caution">
    <text evidence="9">The sequence shown here is derived from an EMBL/GenBank/DDBJ whole genome shotgun (WGS) entry which is preliminary data.</text>
</comment>
<feature type="transmembrane region" description="Helical" evidence="7">
    <location>
        <begin position="132"/>
        <end position="157"/>
    </location>
</feature>
<evidence type="ECO:0000313" key="10">
    <source>
        <dbReference type="Proteomes" id="UP000234275"/>
    </source>
</evidence>
<dbReference type="EMBL" id="MSFO01000009">
    <property type="protein sequence ID" value="PLB44174.1"/>
    <property type="molecule type" value="Genomic_DNA"/>
</dbReference>
<feature type="transmembrane region" description="Helical" evidence="7">
    <location>
        <begin position="96"/>
        <end position="120"/>
    </location>
</feature>
<feature type="transmembrane region" description="Helical" evidence="7">
    <location>
        <begin position="212"/>
        <end position="235"/>
    </location>
</feature>
<dbReference type="VEuPathDB" id="FungiDB:P170DRAFT_467920"/>
<feature type="transmembrane region" description="Helical" evidence="7">
    <location>
        <begin position="57"/>
        <end position="76"/>
    </location>
</feature>
<dbReference type="PANTHER" id="PTHR33048">
    <property type="entry name" value="PTH11-LIKE INTEGRAL MEMBRANE PROTEIN (AFU_ORTHOLOGUE AFUA_5G11245)"/>
    <property type="match status" value="1"/>
</dbReference>
<dbReference type="InterPro" id="IPR052337">
    <property type="entry name" value="SAT4-like"/>
</dbReference>
<reference evidence="9 10" key="1">
    <citation type="submission" date="2016-12" db="EMBL/GenBank/DDBJ databases">
        <title>The genomes of Aspergillus section Nigri reveals drivers in fungal speciation.</title>
        <authorList>
            <consortium name="DOE Joint Genome Institute"/>
            <person name="Vesth T.C."/>
            <person name="Nybo J."/>
            <person name="Theobald S."/>
            <person name="Brandl J."/>
            <person name="Frisvad J.C."/>
            <person name="Nielsen K.F."/>
            <person name="Lyhne E.K."/>
            <person name="Kogle M.E."/>
            <person name="Kuo A."/>
            <person name="Riley R."/>
            <person name="Clum A."/>
            <person name="Nolan M."/>
            <person name="Lipzen A."/>
            <person name="Salamov A."/>
            <person name="Henrissat B."/>
            <person name="Wiebenga A."/>
            <person name="De Vries R.P."/>
            <person name="Grigoriev I.V."/>
            <person name="Mortensen U.H."/>
            <person name="Andersen M.R."/>
            <person name="Baker S.E."/>
        </authorList>
    </citation>
    <scope>NUCLEOTIDE SEQUENCE [LARGE SCALE GENOMIC DNA]</scope>
    <source>
        <strain evidence="9 10">IBT 23096</strain>
    </source>
</reference>
<organism evidence="9 10">
    <name type="scientific">Aspergillus steynii IBT 23096</name>
    <dbReference type="NCBI Taxonomy" id="1392250"/>
    <lineage>
        <taxon>Eukaryota</taxon>
        <taxon>Fungi</taxon>
        <taxon>Dikarya</taxon>
        <taxon>Ascomycota</taxon>
        <taxon>Pezizomycotina</taxon>
        <taxon>Eurotiomycetes</taxon>
        <taxon>Eurotiomycetidae</taxon>
        <taxon>Eurotiales</taxon>
        <taxon>Aspergillaceae</taxon>
        <taxon>Aspergillus</taxon>
        <taxon>Aspergillus subgen. Circumdati</taxon>
    </lineage>
</organism>
<dbReference type="OrthoDB" id="10017208at2759"/>
<protein>
    <recommendedName>
        <fullName evidence="8">Rhodopsin domain-containing protein</fullName>
    </recommendedName>
</protein>
<evidence type="ECO:0000256" key="3">
    <source>
        <dbReference type="ARBA" id="ARBA00022989"/>
    </source>
</evidence>
<evidence type="ECO:0000256" key="5">
    <source>
        <dbReference type="ARBA" id="ARBA00038359"/>
    </source>
</evidence>
<dbReference type="AlphaFoldDB" id="A0A2I2FU79"/>
<sequence length="356" mass="39529">MSGLTPEDIAYYQAHADDDLRPNQIAADVVGILLAVSAVAARFLSRYRSRARLNWDDYLILVALMGQLTYAVLNFMSVHNGEGLHIIFVKNQKLFIQHYVAAIITYSITVMLTKISILFLYHRIFPVKWLLVVSYIMGAVVIAYNLAVVFTAAFQCIPLSSMWTGEQGQCINVSPPYTALAIVNVVTDVAILALPVKPVLGLQMRRGRKIQVLTIFLLGGIVCIFGIVCCIAISTMESTDPSYNAAYPGIWSYIEISVGILAACVPTFGPLFKHRRKNQYTTDPYGSGTGSGRRWKLTSNRSKDTQREDILLTETSDPNDSWVDTHCEGKKGVPGMDHQSPNIMVQKDLRQSVNFV</sequence>
<dbReference type="InterPro" id="IPR049326">
    <property type="entry name" value="Rhodopsin_dom_fungi"/>
</dbReference>
<evidence type="ECO:0000313" key="9">
    <source>
        <dbReference type="EMBL" id="PLB44174.1"/>
    </source>
</evidence>
<proteinExistence type="inferred from homology"/>
<feature type="region of interest" description="Disordered" evidence="6">
    <location>
        <begin position="282"/>
        <end position="307"/>
    </location>
</feature>
<dbReference type="PANTHER" id="PTHR33048:SF47">
    <property type="entry name" value="INTEGRAL MEMBRANE PROTEIN-RELATED"/>
    <property type="match status" value="1"/>
</dbReference>
<comment type="subcellular location">
    <subcellularLocation>
        <location evidence="1">Membrane</location>
        <topology evidence="1">Multi-pass membrane protein</topology>
    </subcellularLocation>
</comment>
<feature type="domain" description="Rhodopsin" evidence="8">
    <location>
        <begin position="41"/>
        <end position="273"/>
    </location>
</feature>
<keyword evidence="4 7" id="KW-0472">Membrane</keyword>
<evidence type="ECO:0000256" key="2">
    <source>
        <dbReference type="ARBA" id="ARBA00022692"/>
    </source>
</evidence>
<feature type="transmembrane region" description="Helical" evidence="7">
    <location>
        <begin position="25"/>
        <end position="45"/>
    </location>
</feature>
<dbReference type="Proteomes" id="UP000234275">
    <property type="component" value="Unassembled WGS sequence"/>
</dbReference>
<dbReference type="Pfam" id="PF20684">
    <property type="entry name" value="Fung_rhodopsin"/>
    <property type="match status" value="1"/>
</dbReference>
<feature type="transmembrane region" description="Helical" evidence="7">
    <location>
        <begin position="250"/>
        <end position="272"/>
    </location>
</feature>
<dbReference type="RefSeq" id="XP_024699476.1">
    <property type="nucleotide sequence ID" value="XM_024852504.1"/>
</dbReference>
<evidence type="ECO:0000256" key="6">
    <source>
        <dbReference type="SAM" id="MobiDB-lite"/>
    </source>
</evidence>
<name>A0A2I2FU79_9EURO</name>
<evidence type="ECO:0000256" key="7">
    <source>
        <dbReference type="SAM" id="Phobius"/>
    </source>
</evidence>
<feature type="transmembrane region" description="Helical" evidence="7">
    <location>
        <begin position="177"/>
        <end position="200"/>
    </location>
</feature>
<dbReference type="GO" id="GO:0016020">
    <property type="term" value="C:membrane"/>
    <property type="evidence" value="ECO:0007669"/>
    <property type="project" value="UniProtKB-SubCell"/>
</dbReference>
<keyword evidence="2 7" id="KW-0812">Transmembrane</keyword>
<gene>
    <name evidence="9" type="ORF">P170DRAFT_467920</name>
</gene>
<evidence type="ECO:0000256" key="4">
    <source>
        <dbReference type="ARBA" id="ARBA00023136"/>
    </source>
</evidence>
<comment type="similarity">
    <text evidence="5">Belongs to the SAT4 family.</text>
</comment>
<dbReference type="GeneID" id="36560202"/>
<keyword evidence="10" id="KW-1185">Reference proteome</keyword>
<keyword evidence="3 7" id="KW-1133">Transmembrane helix</keyword>
<accession>A0A2I2FU79</accession>
<evidence type="ECO:0000259" key="8">
    <source>
        <dbReference type="Pfam" id="PF20684"/>
    </source>
</evidence>
<evidence type="ECO:0000256" key="1">
    <source>
        <dbReference type="ARBA" id="ARBA00004141"/>
    </source>
</evidence>